<evidence type="ECO:0000313" key="2">
    <source>
        <dbReference type="EMBL" id="MEX3743482.1"/>
    </source>
</evidence>
<comment type="caution">
    <text evidence="2">The sequence shown here is derived from an EMBL/GenBank/DDBJ whole genome shotgun (WGS) entry which is preliminary data.</text>
</comment>
<dbReference type="RefSeq" id="WP_368574810.1">
    <property type="nucleotide sequence ID" value="NZ_JBDLOU010000200.1"/>
</dbReference>
<keyword evidence="3" id="KW-1185">Reference proteome</keyword>
<feature type="region of interest" description="Disordered" evidence="1">
    <location>
        <begin position="1"/>
        <end position="29"/>
    </location>
</feature>
<gene>
    <name evidence="2" type="ORF">ABFW12_35145</name>
</gene>
<reference evidence="2 3" key="1">
    <citation type="submission" date="2024-04" db="EMBL/GenBank/DDBJ databases">
        <title>Genomic Markers of Mycobacteria.</title>
        <authorList>
            <person name="Soliman M.S."/>
            <person name="Elkholy A."/>
            <person name="Soliman N.S."/>
            <person name="Abbas A."/>
            <person name="Khayrat S."/>
            <person name="Shawky S."/>
        </authorList>
    </citation>
    <scope>NUCLEOTIDE SEQUENCE [LARGE SCALE GENOMIC DNA]</scope>
    <source>
        <strain evidence="2 3">Egy-CU-AM5</strain>
    </source>
</reference>
<evidence type="ECO:0000256" key="1">
    <source>
        <dbReference type="SAM" id="MobiDB-lite"/>
    </source>
</evidence>
<name>A0ABV3VQ35_9MYCO</name>
<dbReference type="EMBL" id="JBDLOU010000200">
    <property type="protein sequence ID" value="MEX3743482.1"/>
    <property type="molecule type" value="Genomic_DNA"/>
</dbReference>
<sequence length="119" mass="12476">QALTRSAQPKGETMSNNATTGRARHLGDARGLVHRKSDGTIVDFFGPADLYLLTPALRGYTTVVVSSTDRSGQQVDFGPETLIFGLEGEGLLYEADDVGGGRGITTAAQALTDAGYTIT</sequence>
<feature type="compositionally biased region" description="Polar residues" evidence="1">
    <location>
        <begin position="1"/>
        <end position="20"/>
    </location>
</feature>
<evidence type="ECO:0000313" key="3">
    <source>
        <dbReference type="Proteomes" id="UP001558474"/>
    </source>
</evidence>
<proteinExistence type="predicted"/>
<protein>
    <submittedName>
        <fullName evidence="2">Uncharacterized protein</fullName>
    </submittedName>
</protein>
<accession>A0ABV3VQ35</accession>
<feature type="non-terminal residue" evidence="2">
    <location>
        <position position="1"/>
    </location>
</feature>
<organism evidence="2 3">
    <name type="scientific">Mycolicibacterium porcinum</name>
    <dbReference type="NCBI Taxonomy" id="39693"/>
    <lineage>
        <taxon>Bacteria</taxon>
        <taxon>Bacillati</taxon>
        <taxon>Actinomycetota</taxon>
        <taxon>Actinomycetes</taxon>
        <taxon>Mycobacteriales</taxon>
        <taxon>Mycobacteriaceae</taxon>
        <taxon>Mycolicibacterium</taxon>
    </lineage>
</organism>
<dbReference type="Proteomes" id="UP001558474">
    <property type="component" value="Unassembled WGS sequence"/>
</dbReference>